<proteinExistence type="inferred from homology"/>
<evidence type="ECO:0000313" key="14">
    <source>
        <dbReference type="EMBL" id="KAK9668511.1"/>
    </source>
</evidence>
<keyword evidence="6 12" id="KW-0732">Signal</keyword>
<feature type="domain" description="Leucine-rich repeat-containing N-terminal plant-type" evidence="13">
    <location>
        <begin position="32"/>
        <end position="73"/>
    </location>
</feature>
<evidence type="ECO:0000256" key="11">
    <source>
        <dbReference type="SAM" id="Phobius"/>
    </source>
</evidence>
<evidence type="ECO:0000256" key="7">
    <source>
        <dbReference type="ARBA" id="ARBA00022737"/>
    </source>
</evidence>
<dbReference type="InterPro" id="IPR013210">
    <property type="entry name" value="LRR_N_plant-typ"/>
</dbReference>
<dbReference type="SMART" id="SM00369">
    <property type="entry name" value="LRR_TYP"/>
    <property type="match status" value="9"/>
</dbReference>
<accession>A0AAW1GY88</accession>
<dbReference type="PANTHER" id="PTHR48061">
    <property type="entry name" value="LEUCINE-RICH REPEAT RECEPTOR PROTEIN KINASE EMS1-LIKE-RELATED"/>
    <property type="match status" value="1"/>
</dbReference>
<keyword evidence="8 11" id="KW-1133">Transmembrane helix</keyword>
<keyword evidence="10" id="KW-0325">Glycoprotein</keyword>
<dbReference type="InterPro" id="IPR003591">
    <property type="entry name" value="Leu-rich_rpt_typical-subtyp"/>
</dbReference>
<dbReference type="FunFam" id="3.80.10.10:FF:000095">
    <property type="entry name" value="LRR receptor-like serine/threonine-protein kinase GSO1"/>
    <property type="match status" value="1"/>
</dbReference>
<evidence type="ECO:0000256" key="10">
    <source>
        <dbReference type="ARBA" id="ARBA00023180"/>
    </source>
</evidence>
<feature type="chain" id="PRO_5043553414" description="Leucine-rich repeat-containing N-terminal plant-type domain-containing protein" evidence="12">
    <location>
        <begin position="21"/>
        <end position="1128"/>
    </location>
</feature>
<dbReference type="Pfam" id="PF13855">
    <property type="entry name" value="LRR_8"/>
    <property type="match status" value="1"/>
</dbReference>
<dbReference type="EMBL" id="JBDFQZ010000013">
    <property type="protein sequence ID" value="KAK9668511.1"/>
    <property type="molecule type" value="Genomic_DNA"/>
</dbReference>
<dbReference type="PRINTS" id="PR00019">
    <property type="entry name" value="LEURICHRPT"/>
</dbReference>
<dbReference type="Pfam" id="PF08263">
    <property type="entry name" value="LRRNT_2"/>
    <property type="match status" value="1"/>
</dbReference>
<keyword evidence="7" id="KW-0677">Repeat</keyword>
<evidence type="ECO:0000256" key="2">
    <source>
        <dbReference type="ARBA" id="ARBA00009592"/>
    </source>
</evidence>
<comment type="subcellular location">
    <subcellularLocation>
        <location evidence="1">Cell membrane</location>
        <topology evidence="1">Single-pass type I membrane protein</topology>
    </subcellularLocation>
</comment>
<dbReference type="GO" id="GO:0005886">
    <property type="term" value="C:plasma membrane"/>
    <property type="evidence" value="ECO:0007669"/>
    <property type="project" value="UniProtKB-SubCell"/>
</dbReference>
<dbReference type="AlphaFoldDB" id="A0AAW1GY88"/>
<feature type="signal peptide" evidence="12">
    <location>
        <begin position="1"/>
        <end position="20"/>
    </location>
</feature>
<protein>
    <recommendedName>
        <fullName evidence="13">Leucine-rich repeat-containing N-terminal plant-type domain-containing protein</fullName>
    </recommendedName>
</protein>
<dbReference type="InterPro" id="IPR046956">
    <property type="entry name" value="RLP23-like"/>
</dbReference>
<dbReference type="SUPFAM" id="SSF52058">
    <property type="entry name" value="L domain-like"/>
    <property type="match status" value="3"/>
</dbReference>
<dbReference type="PANTHER" id="PTHR48061:SF2">
    <property type="entry name" value="RECEPTOR LIKE PROTEIN 30-LIKE"/>
    <property type="match status" value="1"/>
</dbReference>
<reference evidence="14" key="1">
    <citation type="submission" date="2024-03" db="EMBL/GenBank/DDBJ databases">
        <title>WGS assembly of Saponaria officinalis var. Norfolk2.</title>
        <authorList>
            <person name="Jenkins J."/>
            <person name="Shu S."/>
            <person name="Grimwood J."/>
            <person name="Barry K."/>
            <person name="Goodstein D."/>
            <person name="Schmutz J."/>
            <person name="Leebens-Mack J."/>
            <person name="Osbourn A."/>
        </authorList>
    </citation>
    <scope>NUCLEOTIDE SEQUENCE [LARGE SCALE GENOMIC DNA]</scope>
    <source>
        <strain evidence="14">JIC</strain>
    </source>
</reference>
<keyword evidence="9 11" id="KW-0472">Membrane</keyword>
<dbReference type="Pfam" id="PF00560">
    <property type="entry name" value="LRR_1"/>
    <property type="match status" value="13"/>
</dbReference>
<evidence type="ECO:0000256" key="5">
    <source>
        <dbReference type="ARBA" id="ARBA00022692"/>
    </source>
</evidence>
<evidence type="ECO:0000259" key="13">
    <source>
        <dbReference type="Pfam" id="PF08263"/>
    </source>
</evidence>
<gene>
    <name evidence="14" type="ORF">RND81_13G065700</name>
</gene>
<evidence type="ECO:0000313" key="15">
    <source>
        <dbReference type="Proteomes" id="UP001443914"/>
    </source>
</evidence>
<evidence type="ECO:0000256" key="4">
    <source>
        <dbReference type="ARBA" id="ARBA00022614"/>
    </source>
</evidence>
<keyword evidence="3" id="KW-1003">Cell membrane</keyword>
<dbReference type="FunFam" id="3.80.10.10:FF:000213">
    <property type="entry name" value="Tyrosine-sulfated glycopeptide receptor 1"/>
    <property type="match status" value="2"/>
</dbReference>
<feature type="transmembrane region" description="Helical" evidence="11">
    <location>
        <begin position="1005"/>
        <end position="1028"/>
    </location>
</feature>
<evidence type="ECO:0000256" key="8">
    <source>
        <dbReference type="ARBA" id="ARBA00022989"/>
    </source>
</evidence>
<evidence type="ECO:0000256" key="9">
    <source>
        <dbReference type="ARBA" id="ARBA00023136"/>
    </source>
</evidence>
<organism evidence="14 15">
    <name type="scientific">Saponaria officinalis</name>
    <name type="common">Common soapwort</name>
    <name type="synonym">Lychnis saponaria</name>
    <dbReference type="NCBI Taxonomy" id="3572"/>
    <lineage>
        <taxon>Eukaryota</taxon>
        <taxon>Viridiplantae</taxon>
        <taxon>Streptophyta</taxon>
        <taxon>Embryophyta</taxon>
        <taxon>Tracheophyta</taxon>
        <taxon>Spermatophyta</taxon>
        <taxon>Magnoliopsida</taxon>
        <taxon>eudicotyledons</taxon>
        <taxon>Gunneridae</taxon>
        <taxon>Pentapetalae</taxon>
        <taxon>Caryophyllales</taxon>
        <taxon>Caryophyllaceae</taxon>
        <taxon>Caryophylleae</taxon>
        <taxon>Saponaria</taxon>
    </lineage>
</organism>
<evidence type="ECO:0000256" key="12">
    <source>
        <dbReference type="SAM" id="SignalP"/>
    </source>
</evidence>
<dbReference type="InterPro" id="IPR032675">
    <property type="entry name" value="LRR_dom_sf"/>
</dbReference>
<evidence type="ECO:0000256" key="6">
    <source>
        <dbReference type="ARBA" id="ARBA00022729"/>
    </source>
</evidence>
<dbReference type="Proteomes" id="UP001443914">
    <property type="component" value="Unassembled WGS sequence"/>
</dbReference>
<name>A0AAW1GY88_SAPOF</name>
<comment type="similarity">
    <text evidence="2">Belongs to the RLP family.</text>
</comment>
<sequence>MKVLLLCWVFWIPFIHLITCISTRFASSSCLDDQRSLLLELRSSFEYSISESHKLSNWDNASDCCQWNGVQCNSSSGHVIGLDLCGESISRINDFRSLIGLRSLQSLNLANNSFNGVEFPTGFGKLTGLTYLNLSNAGFSGQIPIEISRLVNLVTLDLSSPYYLSGFPPLKLENPSLGTIIRNFTGLRGLYLNGVAISASGSVWCKALSTSVPNLQFLSLSSCNLSGGIDSSLKMLHSLSEIWLDQNSLADVVPDFIANYRNLTLLKLSSSQLNGTFPQKVLQLPTLRNLDLSYNSFLHGTLPEFAVGASLKRLVLSFTNFSGQLPESIGNLRQLQRIELSNCNFHGPIPSSVRKMNQLEYVDLSYNNFSGLVPSFSTAKNLTRLRLSNNMLTGTLSSTKWSNLSNLIDLDMSSNSLQGGIPMELFSLPSLMKLQLFQNKFSGTLRELPKMPSSSLSTLDLSNNYLKGSISNSLFGLKALGILKLSSNNFSGTLNLNVIQQLKNLSSLDISHNSLSIEANDIASTILIFPQLSTLGLASCNLRVLPEFLKNQSSLRNLDLSINSISGIIPGWIWGVGNGSLSSLNLSCNSFTRLEKPSPDTSNLNILDIHSNKIQGEVPSLTSPRLIYLDYSNNNFTSISPAIGNYISYTTYFSLSRNNISHEIPVTLCNATTLQVLDLSFNSLSGKIPQCVIEMTSTLKVLNLRQNNLTSSIFDEFPESCSLSTLNVGANSLQGQMPRSLDNCMQLEVLDVGRNRLSDTFPHWLRNMSNLRVLVLRHNDFYGSISCPKIISWPLLQIMDIAYNHFNGELKAQCFSNFTALMTKEPNSATSQLSVSILPFDGVFYQDMVAVNSKGEEITLQKILTVYKSIDISSNKFCGEIPKTIGNLITLIFLNLSNNALSGPIPSSIGNLMMLEALDLSHNDLNGTIPTQISYLNFLALLDLSYNKLTGTIPEGSQLQTFDSSAYIGNPGLCGPPLKVNCSSAPSKTVSVQTRELGSDRGLDWQFILIGAGLGTGVAFITAPLMFWRKGKKWHDKQVDKLVSAILSVCGKDQTSSDDGLDQDVGHQLFAFTSFDGDDKMNGLGDDTQFCLFCTKLDICRWKVIHNPRCTCHRLPAIISLSSTSFSE</sequence>
<dbReference type="Gene3D" id="3.80.10.10">
    <property type="entry name" value="Ribonuclease Inhibitor"/>
    <property type="match status" value="6"/>
</dbReference>
<keyword evidence="5 11" id="KW-0812">Transmembrane</keyword>
<evidence type="ECO:0000256" key="3">
    <source>
        <dbReference type="ARBA" id="ARBA00022475"/>
    </source>
</evidence>
<comment type="caution">
    <text evidence="14">The sequence shown here is derived from an EMBL/GenBank/DDBJ whole genome shotgun (WGS) entry which is preliminary data.</text>
</comment>
<keyword evidence="15" id="KW-1185">Reference proteome</keyword>
<dbReference type="InterPro" id="IPR001611">
    <property type="entry name" value="Leu-rich_rpt"/>
</dbReference>
<evidence type="ECO:0000256" key="1">
    <source>
        <dbReference type="ARBA" id="ARBA00004251"/>
    </source>
</evidence>
<keyword evidence="4" id="KW-0433">Leucine-rich repeat</keyword>